<dbReference type="Proteomes" id="UP000070700">
    <property type="component" value="Unassembled WGS sequence"/>
</dbReference>
<dbReference type="InterPro" id="IPR011057">
    <property type="entry name" value="Mss4-like_sf"/>
</dbReference>
<evidence type="ECO:0000256" key="1">
    <source>
        <dbReference type="ARBA" id="ARBA00005495"/>
    </source>
</evidence>
<keyword evidence="7" id="KW-1185">Reference proteome</keyword>
<feature type="domain" description="CENP-V/GFA" evidence="5">
    <location>
        <begin position="15"/>
        <end position="134"/>
    </location>
</feature>
<evidence type="ECO:0000256" key="2">
    <source>
        <dbReference type="ARBA" id="ARBA00022723"/>
    </source>
</evidence>
<dbReference type="GO" id="GO:0046872">
    <property type="term" value="F:metal ion binding"/>
    <property type="evidence" value="ECO:0007669"/>
    <property type="project" value="UniProtKB-KW"/>
</dbReference>
<dbReference type="SUPFAM" id="SSF51316">
    <property type="entry name" value="Mss4-like"/>
    <property type="match status" value="1"/>
</dbReference>
<organism evidence="6 7">
    <name type="scientific">Mollisia scopiformis</name>
    <name type="common">Conifer needle endophyte fungus</name>
    <name type="synonym">Phialocephala scopiformis</name>
    <dbReference type="NCBI Taxonomy" id="149040"/>
    <lineage>
        <taxon>Eukaryota</taxon>
        <taxon>Fungi</taxon>
        <taxon>Dikarya</taxon>
        <taxon>Ascomycota</taxon>
        <taxon>Pezizomycotina</taxon>
        <taxon>Leotiomycetes</taxon>
        <taxon>Helotiales</taxon>
        <taxon>Mollisiaceae</taxon>
        <taxon>Mollisia</taxon>
    </lineage>
</organism>
<dbReference type="InParanoid" id="A0A194XQ99"/>
<evidence type="ECO:0000256" key="3">
    <source>
        <dbReference type="ARBA" id="ARBA00022833"/>
    </source>
</evidence>
<dbReference type="AlphaFoldDB" id="A0A194XQ99"/>
<name>A0A194XQ99_MOLSC</name>
<dbReference type="KEGG" id="psco:LY89DRAFT_728492"/>
<dbReference type="PANTHER" id="PTHR33337:SF40">
    <property type="entry name" value="CENP-V_GFA DOMAIN-CONTAINING PROTEIN-RELATED"/>
    <property type="match status" value="1"/>
</dbReference>
<evidence type="ECO:0000259" key="5">
    <source>
        <dbReference type="PROSITE" id="PS51891"/>
    </source>
</evidence>
<dbReference type="EMBL" id="KQ947406">
    <property type="protein sequence ID" value="KUJ22336.1"/>
    <property type="molecule type" value="Genomic_DNA"/>
</dbReference>
<gene>
    <name evidence="6" type="ORF">LY89DRAFT_728492</name>
</gene>
<dbReference type="InterPro" id="IPR006913">
    <property type="entry name" value="CENP-V/GFA"/>
</dbReference>
<dbReference type="GeneID" id="28828996"/>
<protein>
    <recommendedName>
        <fullName evidence="5">CENP-V/GFA domain-containing protein</fullName>
    </recommendedName>
</protein>
<sequence length="188" mass="20159">MAGSGNSAFSYVTNTEGQCICASCHWTSSMLPAQTNLVECCCNSCKTHGGAPFAVSLWFPKHDFFITGPVKCFSHIGGSGGQNMVHRYWCDTCGSTIGHECEIEKERIHVSAASLTTQNHPKLLLKPAAIWLEDEKFPFHKTSGTPPKFPAPAPLVTGSFPATLPAAAAGKSVLVPAGFVFPRFPYQP</sequence>
<dbReference type="PANTHER" id="PTHR33337">
    <property type="entry name" value="GFA DOMAIN-CONTAINING PROTEIN"/>
    <property type="match status" value="1"/>
</dbReference>
<keyword evidence="4" id="KW-0456">Lyase</keyword>
<dbReference type="Pfam" id="PF04828">
    <property type="entry name" value="GFA"/>
    <property type="match status" value="1"/>
</dbReference>
<evidence type="ECO:0000256" key="4">
    <source>
        <dbReference type="ARBA" id="ARBA00023239"/>
    </source>
</evidence>
<evidence type="ECO:0000313" key="7">
    <source>
        <dbReference type="Proteomes" id="UP000070700"/>
    </source>
</evidence>
<reference evidence="6 7" key="1">
    <citation type="submission" date="2015-10" db="EMBL/GenBank/DDBJ databases">
        <title>Full genome of DAOMC 229536 Phialocephala scopiformis, a fungal endophyte of spruce producing the potent anti-insectan compound rugulosin.</title>
        <authorList>
            <consortium name="DOE Joint Genome Institute"/>
            <person name="Walker A.K."/>
            <person name="Frasz S.L."/>
            <person name="Seifert K.A."/>
            <person name="Miller J.D."/>
            <person name="Mondo S.J."/>
            <person name="Labutti K."/>
            <person name="Lipzen A."/>
            <person name="Dockter R."/>
            <person name="Kennedy M."/>
            <person name="Grigoriev I.V."/>
            <person name="Spatafora J.W."/>
        </authorList>
    </citation>
    <scope>NUCLEOTIDE SEQUENCE [LARGE SCALE GENOMIC DNA]</scope>
    <source>
        <strain evidence="6 7">CBS 120377</strain>
    </source>
</reference>
<dbReference type="PROSITE" id="PS51891">
    <property type="entry name" value="CENP_V_GFA"/>
    <property type="match status" value="1"/>
</dbReference>
<dbReference type="RefSeq" id="XP_018076691.1">
    <property type="nucleotide sequence ID" value="XM_018219270.1"/>
</dbReference>
<dbReference type="GO" id="GO:0016846">
    <property type="term" value="F:carbon-sulfur lyase activity"/>
    <property type="evidence" value="ECO:0007669"/>
    <property type="project" value="InterPro"/>
</dbReference>
<evidence type="ECO:0000313" key="6">
    <source>
        <dbReference type="EMBL" id="KUJ22336.1"/>
    </source>
</evidence>
<accession>A0A194XQ99</accession>
<dbReference type="Gene3D" id="3.90.1590.10">
    <property type="entry name" value="glutathione-dependent formaldehyde- activating enzyme (gfa)"/>
    <property type="match status" value="1"/>
</dbReference>
<comment type="similarity">
    <text evidence="1">Belongs to the Gfa family.</text>
</comment>
<keyword evidence="2" id="KW-0479">Metal-binding</keyword>
<keyword evidence="3" id="KW-0862">Zinc</keyword>
<proteinExistence type="inferred from homology"/>
<dbReference type="OrthoDB" id="9985472at2759"/>